<dbReference type="Gene3D" id="3.40.50.300">
    <property type="entry name" value="P-loop containing nucleotide triphosphate hydrolases"/>
    <property type="match status" value="1"/>
</dbReference>
<accession>A0A7Z2GML3</accession>
<dbReference type="RefSeq" id="WP_158954183.1">
    <property type="nucleotide sequence ID" value="NZ_CP046915.1"/>
</dbReference>
<dbReference type="OrthoDB" id="7041912at2"/>
<evidence type="ECO:0000313" key="1">
    <source>
        <dbReference type="EMBL" id="QGZ64593.1"/>
    </source>
</evidence>
<dbReference type="KEGG" id="pacs:FAZ98_22385"/>
<proteinExistence type="predicted"/>
<evidence type="ECO:0000313" key="2">
    <source>
        <dbReference type="Proteomes" id="UP000433577"/>
    </source>
</evidence>
<protein>
    <recommendedName>
        <fullName evidence="3">HprK-related kinase B</fullName>
    </recommendedName>
</protein>
<dbReference type="InterPro" id="IPR027417">
    <property type="entry name" value="P-loop_NTPase"/>
</dbReference>
<keyword evidence="2" id="KW-1185">Reference proteome</keyword>
<dbReference type="AlphaFoldDB" id="A0A7Z2GML3"/>
<sequence>MADLNFVSNGVVTIGLSSSGEVRQVIEKVAAFLSPYFTPVDCDPTVADFSIVAAEFGDLPAVWRECCRQPITIRTSGKSSFDLAALYGEAPGDVVAILDDSTRTAFVVNRVTRRIDAYVGEMSFVHLIEIIRYTALLIEEAAGTVLLHASAVNSQSGTLLILGEKHAGKTTTLLHLVFQGRFELLSGDKVLLRERDGGLWVRGWPDYPHVGMGTLRSIPGLSDRLGVRDDGGAERKADSYKELIDPVRYREAVPHAGDGRVRDVLGIIFPNVSAKERKVEAVPASTVSVELLREFVEHPRDFTPGRWHGMYQPITRTEPEHEIAVLRHLVSVPWLRCNGGASVDWNEVLA</sequence>
<dbReference type="Proteomes" id="UP000433577">
    <property type="component" value="Chromosome 3"/>
</dbReference>
<organism evidence="1 2">
    <name type="scientific">Paraburkholderia acidisoli</name>
    <dbReference type="NCBI Taxonomy" id="2571748"/>
    <lineage>
        <taxon>Bacteria</taxon>
        <taxon>Pseudomonadati</taxon>
        <taxon>Pseudomonadota</taxon>
        <taxon>Betaproteobacteria</taxon>
        <taxon>Burkholderiales</taxon>
        <taxon>Burkholderiaceae</taxon>
        <taxon>Paraburkholderia</taxon>
    </lineage>
</organism>
<dbReference type="EMBL" id="CP046915">
    <property type="protein sequence ID" value="QGZ64593.1"/>
    <property type="molecule type" value="Genomic_DNA"/>
</dbReference>
<dbReference type="SUPFAM" id="SSF53795">
    <property type="entry name" value="PEP carboxykinase-like"/>
    <property type="match status" value="1"/>
</dbReference>
<evidence type="ECO:0008006" key="3">
    <source>
        <dbReference type="Google" id="ProtNLM"/>
    </source>
</evidence>
<reference evidence="1 2" key="1">
    <citation type="submission" date="2019-12" db="EMBL/GenBank/DDBJ databases">
        <title>Paraburkholderia acidiphila 7Q-K02 sp. nov and Paraburkholderia acidisoli DHF22 sp. nov., two strains isolated from forest soil.</title>
        <authorList>
            <person name="Gao Z."/>
            <person name="Qiu L."/>
        </authorList>
    </citation>
    <scope>NUCLEOTIDE SEQUENCE [LARGE SCALE GENOMIC DNA]</scope>
    <source>
        <strain evidence="1 2">DHF22</strain>
    </source>
</reference>
<name>A0A7Z2GML3_9BURK</name>
<gene>
    <name evidence="1" type="ORF">FAZ98_22385</name>
</gene>